<proteinExistence type="predicted"/>
<accession>A0A1C3E8K2</accession>
<evidence type="ECO:0000313" key="2">
    <source>
        <dbReference type="Proteomes" id="UP000094828"/>
    </source>
</evidence>
<comment type="caution">
    <text evidence="1">The sequence shown here is derived from an EMBL/GenBank/DDBJ whole genome shotgun (WGS) entry which is preliminary data.</text>
</comment>
<protein>
    <submittedName>
        <fullName evidence="1">Uncharacterized protein</fullName>
    </submittedName>
</protein>
<organism evidence="1 2">
    <name type="scientific">Planctopirus hydrillae</name>
    <dbReference type="NCBI Taxonomy" id="1841610"/>
    <lineage>
        <taxon>Bacteria</taxon>
        <taxon>Pseudomonadati</taxon>
        <taxon>Planctomycetota</taxon>
        <taxon>Planctomycetia</taxon>
        <taxon>Planctomycetales</taxon>
        <taxon>Planctomycetaceae</taxon>
        <taxon>Planctopirus</taxon>
    </lineage>
</organism>
<sequence length="96" mass="10798">MHLSVGDVASWYAERYPEFEMGTAVPGPCALCYVDLEIGDLVITRRVCNENNPYESGQVGYISRVWESPKFGRMFAVTLTSGHELLCPRLALKKQE</sequence>
<reference evidence="1 2" key="1">
    <citation type="submission" date="2016-05" db="EMBL/GenBank/DDBJ databases">
        <title>Genomic and physiological characterization of Planctopirus sp. isolated from fresh water lake.</title>
        <authorList>
            <person name="Subhash Y."/>
            <person name="Ramana C."/>
        </authorList>
    </citation>
    <scope>NUCLEOTIDE SEQUENCE [LARGE SCALE GENOMIC DNA]</scope>
    <source>
        <strain evidence="1 2">JC280</strain>
    </source>
</reference>
<dbReference type="Proteomes" id="UP000094828">
    <property type="component" value="Unassembled WGS sequence"/>
</dbReference>
<evidence type="ECO:0000313" key="1">
    <source>
        <dbReference type="EMBL" id="ODA29479.1"/>
    </source>
</evidence>
<dbReference type="EMBL" id="LYDR01000128">
    <property type="protein sequence ID" value="ODA29479.1"/>
    <property type="molecule type" value="Genomic_DNA"/>
</dbReference>
<name>A0A1C3E8K2_9PLAN</name>
<dbReference type="AlphaFoldDB" id="A0A1C3E8K2"/>
<gene>
    <name evidence="1" type="ORF">A6X21_08490</name>
</gene>
<keyword evidence="2" id="KW-1185">Reference proteome</keyword>